<dbReference type="AlphaFoldDB" id="A0A1R0KJT1"/>
<protein>
    <submittedName>
        <fullName evidence="1">Uncharacterized protein</fullName>
    </submittedName>
</protein>
<keyword evidence="2" id="KW-1185">Reference proteome</keyword>
<evidence type="ECO:0000313" key="1">
    <source>
        <dbReference type="EMBL" id="OLZ46353.1"/>
    </source>
</evidence>
<dbReference type="Proteomes" id="UP000187486">
    <property type="component" value="Unassembled WGS sequence"/>
</dbReference>
<proteinExistence type="predicted"/>
<sequence length="146" mass="15199">MRTMGKMSVVAAVVLTAACTSPPPPPKEPVVSTDAAAVAEDFPDLGEIVEASWVEERQGESKDRIEAPGPSVFRLSAVVKLRPEAVAKVMTGKNCHPGAPVAPEPLKALLPTGVAWVSCELPTTTKARTAFVAAGSEKAFLTSSTM</sequence>
<dbReference type="RefSeq" id="WP_076164610.1">
    <property type="nucleotide sequence ID" value="NZ_JBEZVB010000029.1"/>
</dbReference>
<dbReference type="PROSITE" id="PS51257">
    <property type="entry name" value="PROKAR_LIPOPROTEIN"/>
    <property type="match status" value="1"/>
</dbReference>
<dbReference type="EMBL" id="MQUQ01000017">
    <property type="protein sequence ID" value="OLZ46353.1"/>
    <property type="molecule type" value="Genomic_DNA"/>
</dbReference>
<evidence type="ECO:0000313" key="2">
    <source>
        <dbReference type="Proteomes" id="UP000187486"/>
    </source>
</evidence>
<gene>
    <name evidence="1" type="ORF">BS329_29315</name>
</gene>
<accession>A0A1R0KJT1</accession>
<organism evidence="1 2">
    <name type="scientific">Amycolatopsis coloradensis</name>
    <dbReference type="NCBI Taxonomy" id="76021"/>
    <lineage>
        <taxon>Bacteria</taxon>
        <taxon>Bacillati</taxon>
        <taxon>Actinomycetota</taxon>
        <taxon>Actinomycetes</taxon>
        <taxon>Pseudonocardiales</taxon>
        <taxon>Pseudonocardiaceae</taxon>
        <taxon>Amycolatopsis</taxon>
    </lineage>
</organism>
<dbReference type="OrthoDB" id="3624202at2"/>
<name>A0A1R0KJT1_9PSEU</name>
<reference evidence="1 2" key="1">
    <citation type="submission" date="2016-01" db="EMBL/GenBank/DDBJ databases">
        <title>Amycolatopsis coloradensis genome sequencing and assembly.</title>
        <authorList>
            <person name="Mayilraj S."/>
        </authorList>
    </citation>
    <scope>NUCLEOTIDE SEQUENCE [LARGE SCALE GENOMIC DNA]</scope>
    <source>
        <strain evidence="1 2">DSM 44225</strain>
    </source>
</reference>
<comment type="caution">
    <text evidence="1">The sequence shown here is derived from an EMBL/GenBank/DDBJ whole genome shotgun (WGS) entry which is preliminary data.</text>
</comment>
<dbReference type="STRING" id="76021.BS329_29315"/>